<reference evidence="1 2" key="1">
    <citation type="journal article" date="2024" name="Ann. Entomol. Soc. Am.">
        <title>Genomic analyses of the southern and eastern yellowjacket wasps (Hymenoptera: Vespidae) reveal evolutionary signatures of social life.</title>
        <authorList>
            <person name="Catto M.A."/>
            <person name="Caine P.B."/>
            <person name="Orr S.E."/>
            <person name="Hunt B.G."/>
            <person name="Goodisman M.A.D."/>
        </authorList>
    </citation>
    <scope>NUCLEOTIDE SEQUENCE [LARGE SCALE GENOMIC DNA]</scope>
    <source>
        <strain evidence="1">233</strain>
        <tissue evidence="1">Head and thorax</tissue>
    </source>
</reference>
<organism evidence="1 2">
    <name type="scientific">Vespula squamosa</name>
    <name type="common">Southern yellow jacket</name>
    <name type="synonym">Wasp</name>
    <dbReference type="NCBI Taxonomy" id="30214"/>
    <lineage>
        <taxon>Eukaryota</taxon>
        <taxon>Metazoa</taxon>
        <taxon>Ecdysozoa</taxon>
        <taxon>Arthropoda</taxon>
        <taxon>Hexapoda</taxon>
        <taxon>Insecta</taxon>
        <taxon>Pterygota</taxon>
        <taxon>Neoptera</taxon>
        <taxon>Endopterygota</taxon>
        <taxon>Hymenoptera</taxon>
        <taxon>Apocrita</taxon>
        <taxon>Aculeata</taxon>
        <taxon>Vespoidea</taxon>
        <taxon>Vespidae</taxon>
        <taxon>Vespinae</taxon>
        <taxon>Vespula</taxon>
    </lineage>
</organism>
<protein>
    <submittedName>
        <fullName evidence="1">Uncharacterized protein</fullName>
    </submittedName>
</protein>
<sequence>MSQHGTDFCLLRDKEGRIPWDLFLRAETFALLGLNKTPLFSRRYEEGKERIISACVDFTQNEEELENDVGDDFAGTVVRKRLGGYGMSRASITAFDIIVASGWLGATELIDYNVLRI</sequence>
<gene>
    <name evidence="1" type="ORF">V1478_012146</name>
</gene>
<comment type="caution">
    <text evidence="1">The sequence shown here is derived from an EMBL/GenBank/DDBJ whole genome shotgun (WGS) entry which is preliminary data.</text>
</comment>
<accession>A0ABD2AEL3</accession>
<dbReference type="Proteomes" id="UP001607302">
    <property type="component" value="Unassembled WGS sequence"/>
</dbReference>
<name>A0ABD2AEL3_VESSQ</name>
<evidence type="ECO:0000313" key="2">
    <source>
        <dbReference type="Proteomes" id="UP001607302"/>
    </source>
</evidence>
<feature type="non-terminal residue" evidence="1">
    <location>
        <position position="117"/>
    </location>
</feature>
<proteinExistence type="predicted"/>
<dbReference type="AlphaFoldDB" id="A0ABD2AEL3"/>
<evidence type="ECO:0000313" key="1">
    <source>
        <dbReference type="EMBL" id="KAL2718270.1"/>
    </source>
</evidence>
<keyword evidence="2" id="KW-1185">Reference proteome</keyword>
<dbReference type="EMBL" id="JAUDFV010000152">
    <property type="protein sequence ID" value="KAL2718270.1"/>
    <property type="molecule type" value="Genomic_DNA"/>
</dbReference>